<evidence type="ECO:0000313" key="2">
    <source>
        <dbReference type="EMBL" id="KIK53219.1"/>
    </source>
</evidence>
<protein>
    <submittedName>
        <fullName evidence="2">Uncharacterized protein</fullName>
    </submittedName>
</protein>
<proteinExistence type="predicted"/>
<evidence type="ECO:0000313" key="3">
    <source>
        <dbReference type="Proteomes" id="UP000053593"/>
    </source>
</evidence>
<name>A0A0D0BUE4_9AGAR</name>
<feature type="region of interest" description="Disordered" evidence="1">
    <location>
        <begin position="134"/>
        <end position="157"/>
    </location>
</feature>
<dbReference type="AlphaFoldDB" id="A0A0D0BUE4"/>
<organism evidence="2 3">
    <name type="scientific">Collybiopsis luxurians FD-317 M1</name>
    <dbReference type="NCBI Taxonomy" id="944289"/>
    <lineage>
        <taxon>Eukaryota</taxon>
        <taxon>Fungi</taxon>
        <taxon>Dikarya</taxon>
        <taxon>Basidiomycota</taxon>
        <taxon>Agaricomycotina</taxon>
        <taxon>Agaricomycetes</taxon>
        <taxon>Agaricomycetidae</taxon>
        <taxon>Agaricales</taxon>
        <taxon>Marasmiineae</taxon>
        <taxon>Omphalotaceae</taxon>
        <taxon>Collybiopsis</taxon>
        <taxon>Collybiopsis luxurians</taxon>
    </lineage>
</organism>
<dbReference type="EMBL" id="KN834832">
    <property type="protein sequence ID" value="KIK53219.1"/>
    <property type="molecule type" value="Genomic_DNA"/>
</dbReference>
<feature type="compositionally biased region" description="Basic residues" evidence="1">
    <location>
        <begin position="138"/>
        <end position="157"/>
    </location>
</feature>
<feature type="region of interest" description="Disordered" evidence="1">
    <location>
        <begin position="30"/>
        <end position="54"/>
    </location>
</feature>
<gene>
    <name evidence="2" type="ORF">GYMLUDRAFT_63855</name>
</gene>
<accession>A0A0D0BUE4</accession>
<keyword evidence="3" id="KW-1185">Reference proteome</keyword>
<dbReference type="HOGENOM" id="CLU_1678105_0_0_1"/>
<dbReference type="Proteomes" id="UP000053593">
    <property type="component" value="Unassembled WGS sequence"/>
</dbReference>
<sequence length="157" mass="17214">MDNVNYWGRGRESQSIEAVFLSGLTAGVGGGEHSRASSTVEAESITEDSGGEHHKSTIGNIMLSEIQIYPNEISPTEQVKPENLPLEPVARQHTPVPGLSDLHWVAESPPSLQPGPLYLPSLWPSIGITIPPQLAQSQHRRQGYIPKRKSKSYRIMV</sequence>
<reference evidence="2 3" key="1">
    <citation type="submission" date="2014-04" db="EMBL/GenBank/DDBJ databases">
        <title>Evolutionary Origins and Diversification of the Mycorrhizal Mutualists.</title>
        <authorList>
            <consortium name="DOE Joint Genome Institute"/>
            <consortium name="Mycorrhizal Genomics Consortium"/>
            <person name="Kohler A."/>
            <person name="Kuo A."/>
            <person name="Nagy L.G."/>
            <person name="Floudas D."/>
            <person name="Copeland A."/>
            <person name="Barry K.W."/>
            <person name="Cichocki N."/>
            <person name="Veneault-Fourrey C."/>
            <person name="LaButti K."/>
            <person name="Lindquist E.A."/>
            <person name="Lipzen A."/>
            <person name="Lundell T."/>
            <person name="Morin E."/>
            <person name="Murat C."/>
            <person name="Riley R."/>
            <person name="Ohm R."/>
            <person name="Sun H."/>
            <person name="Tunlid A."/>
            <person name="Henrissat B."/>
            <person name="Grigoriev I.V."/>
            <person name="Hibbett D.S."/>
            <person name="Martin F."/>
        </authorList>
    </citation>
    <scope>NUCLEOTIDE SEQUENCE [LARGE SCALE GENOMIC DNA]</scope>
    <source>
        <strain evidence="2 3">FD-317 M1</strain>
    </source>
</reference>
<evidence type="ECO:0000256" key="1">
    <source>
        <dbReference type="SAM" id="MobiDB-lite"/>
    </source>
</evidence>